<dbReference type="AlphaFoldDB" id="A0A937URR1"/>
<feature type="domain" description="HTH tetR-type" evidence="5">
    <location>
        <begin position="16"/>
        <end position="76"/>
    </location>
</feature>
<keyword evidence="1" id="KW-0805">Transcription regulation</keyword>
<dbReference type="Proteomes" id="UP000604475">
    <property type="component" value="Unassembled WGS sequence"/>
</dbReference>
<dbReference type="SUPFAM" id="SSF48498">
    <property type="entry name" value="Tetracyclin repressor-like, C-terminal domain"/>
    <property type="match status" value="1"/>
</dbReference>
<dbReference type="PROSITE" id="PS50977">
    <property type="entry name" value="HTH_TETR_2"/>
    <property type="match status" value="1"/>
</dbReference>
<dbReference type="Pfam" id="PF00440">
    <property type="entry name" value="TetR_N"/>
    <property type="match status" value="1"/>
</dbReference>
<feature type="DNA-binding region" description="H-T-H motif" evidence="4">
    <location>
        <begin position="39"/>
        <end position="58"/>
    </location>
</feature>
<sequence>MTRMNRLAPRRERLRAATIAEIKQTARDQVADGGVAALSLRGVARAMGMTPSALYRYFDSHDVLINELCADAFGSLADALEAAYAAATDDPDWARRWLLLARAYRRWAHTHRTEYTLLFGPRTLELEKSDRCGDEMHRATGVLFRCLIEGIAAGAVDPSHLDGQLRPGLRAQLVAWGVDEGAPISPAGLAGALIVWTQLHGFLSLELFGQLPPTFDDFDDLYDQQMLDAIVRIGYRHPIDFASVTAPSPDVEPVVAGAATATPATNQATA</sequence>
<evidence type="ECO:0000256" key="4">
    <source>
        <dbReference type="PROSITE-ProRule" id="PRU00335"/>
    </source>
</evidence>
<dbReference type="InterPro" id="IPR036271">
    <property type="entry name" value="Tet_transcr_reg_TetR-rel_C_sf"/>
</dbReference>
<dbReference type="InterPro" id="IPR001647">
    <property type="entry name" value="HTH_TetR"/>
</dbReference>
<evidence type="ECO:0000256" key="1">
    <source>
        <dbReference type="ARBA" id="ARBA00023015"/>
    </source>
</evidence>
<evidence type="ECO:0000313" key="7">
    <source>
        <dbReference type="Proteomes" id="UP000604475"/>
    </source>
</evidence>
<dbReference type="SUPFAM" id="SSF46689">
    <property type="entry name" value="Homeodomain-like"/>
    <property type="match status" value="1"/>
</dbReference>
<keyword evidence="3" id="KW-0804">Transcription</keyword>
<evidence type="ECO:0000256" key="2">
    <source>
        <dbReference type="ARBA" id="ARBA00023125"/>
    </source>
</evidence>
<name>A0A937URR1_9ACTN</name>
<dbReference type="GO" id="GO:0000976">
    <property type="term" value="F:transcription cis-regulatory region binding"/>
    <property type="evidence" value="ECO:0007669"/>
    <property type="project" value="TreeGrafter"/>
</dbReference>
<organism evidence="6 7">
    <name type="scientific">Frankia nepalensis</name>
    <dbReference type="NCBI Taxonomy" id="1836974"/>
    <lineage>
        <taxon>Bacteria</taxon>
        <taxon>Bacillati</taxon>
        <taxon>Actinomycetota</taxon>
        <taxon>Actinomycetes</taxon>
        <taxon>Frankiales</taxon>
        <taxon>Frankiaceae</taxon>
        <taxon>Frankia</taxon>
    </lineage>
</organism>
<dbReference type="InterPro" id="IPR009057">
    <property type="entry name" value="Homeodomain-like_sf"/>
</dbReference>
<reference evidence="6" key="1">
    <citation type="submission" date="2020-12" db="EMBL/GenBank/DDBJ databases">
        <title>Genomic characterization of non-nitrogen-fixing Frankia strains.</title>
        <authorList>
            <person name="Carlos-Shanley C."/>
            <person name="Guerra T."/>
            <person name="Hahn D."/>
        </authorList>
    </citation>
    <scope>NUCLEOTIDE SEQUENCE</scope>
    <source>
        <strain evidence="6">CN6</strain>
    </source>
</reference>
<evidence type="ECO:0000313" key="6">
    <source>
        <dbReference type="EMBL" id="MBL7633104.1"/>
    </source>
</evidence>
<dbReference type="Gene3D" id="1.10.357.10">
    <property type="entry name" value="Tetracycline Repressor, domain 2"/>
    <property type="match status" value="1"/>
</dbReference>
<accession>A0A937URR1</accession>
<keyword evidence="7" id="KW-1185">Reference proteome</keyword>
<evidence type="ECO:0000256" key="3">
    <source>
        <dbReference type="ARBA" id="ARBA00023163"/>
    </source>
</evidence>
<dbReference type="PANTHER" id="PTHR30055:SF243">
    <property type="entry name" value="HTH-TYPE TRANSCRIPTIONAL REGULATOR RV1816"/>
    <property type="match status" value="1"/>
</dbReference>
<dbReference type="EMBL" id="JAEACQ010000371">
    <property type="protein sequence ID" value="MBL7633104.1"/>
    <property type="molecule type" value="Genomic_DNA"/>
</dbReference>
<dbReference type="Pfam" id="PF13305">
    <property type="entry name" value="TetR_C_33"/>
    <property type="match status" value="1"/>
</dbReference>
<proteinExistence type="predicted"/>
<protein>
    <submittedName>
        <fullName evidence="6">TetR/AcrR family transcriptional regulator</fullName>
    </submittedName>
</protein>
<dbReference type="GO" id="GO:0003700">
    <property type="term" value="F:DNA-binding transcription factor activity"/>
    <property type="evidence" value="ECO:0007669"/>
    <property type="project" value="TreeGrafter"/>
</dbReference>
<dbReference type="InterPro" id="IPR050109">
    <property type="entry name" value="HTH-type_TetR-like_transc_reg"/>
</dbReference>
<comment type="caution">
    <text evidence="6">The sequence shown here is derived from an EMBL/GenBank/DDBJ whole genome shotgun (WGS) entry which is preliminary data.</text>
</comment>
<evidence type="ECO:0000259" key="5">
    <source>
        <dbReference type="PROSITE" id="PS50977"/>
    </source>
</evidence>
<dbReference type="PANTHER" id="PTHR30055">
    <property type="entry name" value="HTH-TYPE TRANSCRIPTIONAL REGULATOR RUTR"/>
    <property type="match status" value="1"/>
</dbReference>
<keyword evidence="2 4" id="KW-0238">DNA-binding</keyword>
<gene>
    <name evidence="6" type="ORF">I7412_39325</name>
</gene>
<dbReference type="InterPro" id="IPR025996">
    <property type="entry name" value="MT1864/Rv1816-like_C"/>
</dbReference>